<evidence type="ECO:0000256" key="5">
    <source>
        <dbReference type="PIRSR" id="PIRSR600821-50"/>
    </source>
</evidence>
<feature type="binding site" evidence="4 6">
    <location>
        <position position="148"/>
    </location>
    <ligand>
        <name>substrate</name>
    </ligand>
</feature>
<feature type="domain" description="Alanine racemase C-terminal" evidence="7">
    <location>
        <begin position="264"/>
        <end position="389"/>
    </location>
</feature>
<dbReference type="Gene3D" id="3.20.20.10">
    <property type="entry name" value="Alanine racemase"/>
    <property type="match status" value="1"/>
</dbReference>
<comment type="pathway">
    <text evidence="4">Amino-acid biosynthesis; D-alanine biosynthesis; D-alanine from L-alanine: step 1/1.</text>
</comment>
<dbReference type="SUPFAM" id="SSF51419">
    <property type="entry name" value="PLP-binding barrel"/>
    <property type="match status" value="1"/>
</dbReference>
<dbReference type="InterPro" id="IPR020622">
    <property type="entry name" value="Ala_racemase_pyridoxalP-BS"/>
</dbReference>
<dbReference type="InterPro" id="IPR009006">
    <property type="entry name" value="Ala_racemase/Decarboxylase_C"/>
</dbReference>
<dbReference type="GO" id="GO:0008784">
    <property type="term" value="F:alanine racemase activity"/>
    <property type="evidence" value="ECO:0007669"/>
    <property type="project" value="UniProtKB-UniRule"/>
</dbReference>
<feature type="modified residue" description="N6-(pyridoxal phosphate)lysine" evidence="4 5">
    <location>
        <position position="43"/>
    </location>
</feature>
<comment type="function">
    <text evidence="4">Catalyzes the interconversion of L-alanine and D-alanine. May also act on other amino acids.</text>
</comment>
<comment type="similarity">
    <text evidence="4">Belongs to the alanine racemase family.</text>
</comment>
<dbReference type="GO" id="GO:0030632">
    <property type="term" value="P:D-alanine biosynthetic process"/>
    <property type="evidence" value="ECO:0007669"/>
    <property type="project" value="UniProtKB-UniRule"/>
</dbReference>
<dbReference type="InterPro" id="IPR001608">
    <property type="entry name" value="Ala_racemase_N"/>
</dbReference>
<evidence type="ECO:0000256" key="3">
    <source>
        <dbReference type="ARBA" id="ARBA00023235"/>
    </source>
</evidence>
<dbReference type="GO" id="GO:0005829">
    <property type="term" value="C:cytosol"/>
    <property type="evidence" value="ECO:0007669"/>
    <property type="project" value="TreeGrafter"/>
</dbReference>
<name>A0A654KIK9_TAYEM</name>
<dbReference type="SUPFAM" id="SSF50621">
    <property type="entry name" value="Alanine racemase C-terminal domain-like"/>
    <property type="match status" value="1"/>
</dbReference>
<dbReference type="EC" id="5.1.1.1" evidence="4"/>
<dbReference type="SMART" id="SM01005">
    <property type="entry name" value="Ala_racemase_C"/>
    <property type="match status" value="1"/>
</dbReference>
<organism evidence="8 9">
    <name type="scientific">Taylorella equigenitalis (strain MCE9)</name>
    <dbReference type="NCBI Taxonomy" id="937774"/>
    <lineage>
        <taxon>Bacteria</taxon>
        <taxon>Pseudomonadati</taxon>
        <taxon>Pseudomonadota</taxon>
        <taxon>Betaproteobacteria</taxon>
        <taxon>Burkholderiales</taxon>
        <taxon>Alcaligenaceae</taxon>
        <taxon>Taylorella</taxon>
    </lineage>
</organism>
<dbReference type="Pfam" id="PF00842">
    <property type="entry name" value="Ala_racemase_C"/>
    <property type="match status" value="1"/>
</dbReference>
<evidence type="ECO:0000313" key="8">
    <source>
        <dbReference type="EMBL" id="ADU92245.1"/>
    </source>
</evidence>
<keyword evidence="3 4" id="KW-0413">Isomerase</keyword>
<dbReference type="AlphaFoldDB" id="A0A654KIK9"/>
<dbReference type="GO" id="GO:0030170">
    <property type="term" value="F:pyridoxal phosphate binding"/>
    <property type="evidence" value="ECO:0007669"/>
    <property type="project" value="UniProtKB-UniRule"/>
</dbReference>
<dbReference type="Pfam" id="PF01168">
    <property type="entry name" value="Ala_racemase_N"/>
    <property type="match status" value="1"/>
</dbReference>
<dbReference type="PRINTS" id="PR00992">
    <property type="entry name" value="ALARACEMASE"/>
</dbReference>
<reference evidence="8 9" key="1">
    <citation type="journal article" date="2011" name="J. Bacteriol.">
        <title>Genome sequence of Taylorella equigenitalis MCE9, the causative agent of contagious equine metritis.</title>
        <authorList>
            <person name="Hebert L."/>
            <person name="Moumen B."/>
            <person name="Duquesne F."/>
            <person name="Breuil M.F."/>
            <person name="Laugier C."/>
            <person name="Batto J.M."/>
            <person name="Renault P."/>
            <person name="Petry S."/>
        </authorList>
    </citation>
    <scope>NUCLEOTIDE SEQUENCE [LARGE SCALE GENOMIC DNA]</scope>
    <source>
        <strain evidence="8 9">MCE9</strain>
    </source>
</reference>
<comment type="catalytic activity">
    <reaction evidence="4">
        <text>L-alanine = D-alanine</text>
        <dbReference type="Rhea" id="RHEA:20249"/>
        <dbReference type="ChEBI" id="CHEBI:57416"/>
        <dbReference type="ChEBI" id="CHEBI:57972"/>
        <dbReference type="EC" id="5.1.1.1"/>
    </reaction>
</comment>
<dbReference type="KEGG" id="teq:TEQUI_1325"/>
<evidence type="ECO:0000256" key="1">
    <source>
        <dbReference type="ARBA" id="ARBA00001933"/>
    </source>
</evidence>
<accession>A0A654KIK9</accession>
<keyword evidence="2 4" id="KW-0663">Pyridoxal phosphate</keyword>
<protein>
    <recommendedName>
        <fullName evidence="4">Alanine racemase</fullName>
        <ecNumber evidence="4">5.1.1.1</ecNumber>
    </recommendedName>
</protein>
<dbReference type="InterPro" id="IPR011079">
    <property type="entry name" value="Ala_racemase_C"/>
</dbReference>
<gene>
    <name evidence="8" type="ordered locus">TEQUI_1325</name>
</gene>
<dbReference type="PROSITE" id="PS00395">
    <property type="entry name" value="ALANINE_RACEMASE"/>
    <property type="match status" value="1"/>
</dbReference>
<dbReference type="NCBIfam" id="TIGR00492">
    <property type="entry name" value="alr"/>
    <property type="match status" value="1"/>
</dbReference>
<feature type="active site" description="Proton acceptor; specific for L-alanine" evidence="4">
    <location>
        <position position="285"/>
    </location>
</feature>
<evidence type="ECO:0000259" key="7">
    <source>
        <dbReference type="SMART" id="SM01005"/>
    </source>
</evidence>
<evidence type="ECO:0000256" key="2">
    <source>
        <dbReference type="ARBA" id="ARBA00022898"/>
    </source>
</evidence>
<dbReference type="EMBL" id="CP002456">
    <property type="protein sequence ID" value="ADU92245.1"/>
    <property type="molecule type" value="Genomic_DNA"/>
</dbReference>
<dbReference type="InterPro" id="IPR000821">
    <property type="entry name" value="Ala_racemase"/>
</dbReference>
<dbReference type="UniPathway" id="UPA00042">
    <property type="reaction ID" value="UER00497"/>
</dbReference>
<evidence type="ECO:0000313" key="9">
    <source>
        <dbReference type="Proteomes" id="UP000007472"/>
    </source>
</evidence>
<feature type="active site" description="Proton acceptor; specific for D-alanine" evidence="4">
    <location>
        <position position="43"/>
    </location>
</feature>
<dbReference type="PANTHER" id="PTHR30511">
    <property type="entry name" value="ALANINE RACEMASE"/>
    <property type="match status" value="1"/>
</dbReference>
<dbReference type="HAMAP" id="MF_01201">
    <property type="entry name" value="Ala_racemase"/>
    <property type="match status" value="1"/>
</dbReference>
<feature type="binding site" evidence="4 6">
    <location>
        <position position="333"/>
    </location>
    <ligand>
        <name>substrate</name>
    </ligand>
</feature>
<sequence length="393" mass="42605">MGRPIKAILHTNNLASNLHQITSSVRNYPKNTNKTIKTLAVVKANAYGHGLGAAIEGFADADGLGLIDLVDAEVLRKKGNTQEILLLEGFFHKQDIDVLLEGGISTALHSPYQIAYLKERLSEMAKESIAKDLKKINLFIKFNTGMNRLGFKPSEAHEIYDQIKTLKSTGLIGTVGTMMHFANADSDDHEVQVHTIVDDFKKNCLEFEGRKVPVSICNSAACMRFPELASISGTNWIRPGCVLYGSQYFDYRDSEFTKLDLKPGMSLVADVIAIQNLKVGDSVGYGSKFTATKPSKIAIIACGYADGYPRSADNNTEVGVLGKRAKLAGRVSMDMIAIDVTHIPEVNIGTPVVLWGEGGPSIDEVAKMSGRIAYELMCGIAPRVPKGIANGQA</sequence>
<dbReference type="Gene3D" id="2.40.37.10">
    <property type="entry name" value="Lyase, Ornithine Decarboxylase, Chain A, domain 1"/>
    <property type="match status" value="1"/>
</dbReference>
<dbReference type="Proteomes" id="UP000007472">
    <property type="component" value="Chromosome"/>
</dbReference>
<proteinExistence type="inferred from homology"/>
<comment type="cofactor">
    <cofactor evidence="1 4 5">
        <name>pyridoxal 5'-phosphate</name>
        <dbReference type="ChEBI" id="CHEBI:597326"/>
    </cofactor>
</comment>
<dbReference type="PANTHER" id="PTHR30511:SF0">
    <property type="entry name" value="ALANINE RACEMASE, CATABOLIC-RELATED"/>
    <property type="match status" value="1"/>
</dbReference>
<evidence type="ECO:0000256" key="6">
    <source>
        <dbReference type="PIRSR" id="PIRSR600821-52"/>
    </source>
</evidence>
<evidence type="ECO:0000256" key="4">
    <source>
        <dbReference type="HAMAP-Rule" id="MF_01201"/>
    </source>
</evidence>
<dbReference type="InterPro" id="IPR029066">
    <property type="entry name" value="PLP-binding_barrel"/>
</dbReference>